<dbReference type="RefSeq" id="WP_187724003.1">
    <property type="nucleotide sequence ID" value="NZ_CP060783.1"/>
</dbReference>
<reference evidence="1 2" key="1">
    <citation type="submission" date="2020-08" db="EMBL/GenBank/DDBJ databases">
        <title>Genome sequence of Diaphorobacter aerolatus KACC 16536T.</title>
        <authorList>
            <person name="Hyun D.-W."/>
            <person name="Bae J.-W."/>
        </authorList>
    </citation>
    <scope>NUCLEOTIDE SEQUENCE [LARGE SCALE GENOMIC DNA]</scope>
    <source>
        <strain evidence="1 2">KACC 16536</strain>
    </source>
</reference>
<dbReference type="AlphaFoldDB" id="A0A7H0GJD9"/>
<dbReference type="KEGG" id="daer:H9K75_21020"/>
<dbReference type="EMBL" id="CP060783">
    <property type="protein sequence ID" value="QNP48405.1"/>
    <property type="molecule type" value="Genomic_DNA"/>
</dbReference>
<gene>
    <name evidence="1" type="ORF">H9K75_21020</name>
</gene>
<protein>
    <recommendedName>
        <fullName evidence="3">SF3 helicase domain-containing protein</fullName>
    </recommendedName>
</protein>
<organism evidence="1 2">
    <name type="scientific">Diaphorobacter aerolatus</name>
    <dbReference type="NCBI Taxonomy" id="1288495"/>
    <lineage>
        <taxon>Bacteria</taxon>
        <taxon>Pseudomonadati</taxon>
        <taxon>Pseudomonadota</taxon>
        <taxon>Betaproteobacteria</taxon>
        <taxon>Burkholderiales</taxon>
        <taxon>Comamonadaceae</taxon>
        <taxon>Diaphorobacter</taxon>
    </lineage>
</organism>
<keyword evidence="2" id="KW-1185">Reference proteome</keyword>
<sequence length="353" mass="40956">MNTLTDNKEKVNTTNEIINDPFGYDAVSVSNEVNTNSVTQEIDPTDTTKLSKFAKLKIEAKVAKDMVRYYELCELEKVYNQEQKEKTKQLKDSSTQQNNQVNPQLEYAWFAKTQTHYSVDVFEENVNMYVWNKQFWEIQSNFEAVTKALNWLEANHFFHANERKATEAYKTATHYMKRLPARPNYTLIPLLNTWIVPTQEGQLEVVEPTMDIGVTYVINTELNTKDLPAKQFRKFNQTEPVNTKVYYEPKPLPESSMFRKFIESSLPDPQVRQLVQEYCGYTLTNSIKHQVAQIWEGDGANGKSVLLKLMEKLHNKVAALDLDKLEGFALALSAMLHLLWWLRHQRVVSTNSN</sequence>
<proteinExistence type="predicted"/>
<evidence type="ECO:0000313" key="1">
    <source>
        <dbReference type="EMBL" id="QNP48405.1"/>
    </source>
</evidence>
<evidence type="ECO:0008006" key="3">
    <source>
        <dbReference type="Google" id="ProtNLM"/>
    </source>
</evidence>
<dbReference type="Proteomes" id="UP000516028">
    <property type="component" value="Chromosome"/>
</dbReference>
<evidence type="ECO:0000313" key="2">
    <source>
        <dbReference type="Proteomes" id="UP000516028"/>
    </source>
</evidence>
<name>A0A7H0GJD9_9BURK</name>
<accession>A0A7H0GJD9</accession>